<protein>
    <submittedName>
        <fullName evidence="2">DUF4097 domain-containing protein</fullName>
    </submittedName>
</protein>
<evidence type="ECO:0000313" key="3">
    <source>
        <dbReference type="Proteomes" id="UP000317036"/>
    </source>
</evidence>
<name>A0A559K4I6_9BACL</name>
<evidence type="ECO:0000313" key="2">
    <source>
        <dbReference type="EMBL" id="TVY07017.1"/>
    </source>
</evidence>
<keyword evidence="3" id="KW-1185">Reference proteome</keyword>
<dbReference type="AlphaFoldDB" id="A0A559K4I6"/>
<dbReference type="Pfam" id="PF13349">
    <property type="entry name" value="DUF4097"/>
    <property type="match status" value="2"/>
</dbReference>
<gene>
    <name evidence="2" type="ORF">FPZ49_26000</name>
</gene>
<accession>A0A559K4I6</accession>
<feature type="domain" description="DUF4097" evidence="1">
    <location>
        <begin position="291"/>
        <end position="411"/>
    </location>
</feature>
<dbReference type="Proteomes" id="UP000317036">
    <property type="component" value="Unassembled WGS sequence"/>
</dbReference>
<sequence length="420" mass="44496">MSRIVGIIAMLFGFILLVLSMPDHWPTWGVKVERAPIHSVQEVQIDTSDVDVHIVEEDREDLAVTLEGNTEVKLTPQGTGLGILITRKPLSLFPCDAVAVIHLPQTYGRNISIAANHGEVTLAGLSEQHKLGLKRLNVRVDHGELALTDVTLEDLQFAMDKGRLLIRQSSLGNSTMKIQSGKVDLNKVNGRLYTELSTGVFEADSVTSDNAELTVGKGDISLSQFTGDWNASLSAGHMIVKGGSGGKGVVTIDKGDFNLASFKGKLETTINKGNMNISDFSGDFKSSIINGNFNAQRMMAGEGVIDAGNGKINISDYTGGLQADLQKGQINIGLKEAVKAIEVKAASGDITFGLPPNGDFTIDASAVKGMVDNGSRLSNTGGAGNNKTLHAISGQGVVPIRLNSNDGDIHIHSKGGSDSR</sequence>
<dbReference type="InterPro" id="IPR025164">
    <property type="entry name" value="Toastrack_DUF4097"/>
</dbReference>
<evidence type="ECO:0000259" key="1">
    <source>
        <dbReference type="Pfam" id="PF13349"/>
    </source>
</evidence>
<feature type="domain" description="DUF4097" evidence="1">
    <location>
        <begin position="41"/>
        <end position="223"/>
    </location>
</feature>
<reference evidence="2 3" key="1">
    <citation type="submission" date="2019-07" db="EMBL/GenBank/DDBJ databases">
        <authorList>
            <person name="Kim J."/>
        </authorList>
    </citation>
    <scope>NUCLEOTIDE SEQUENCE [LARGE SCALE GENOMIC DNA]</scope>
    <source>
        <strain evidence="2 3">JC52</strain>
    </source>
</reference>
<comment type="caution">
    <text evidence="2">The sequence shown here is derived from an EMBL/GenBank/DDBJ whole genome shotgun (WGS) entry which is preliminary data.</text>
</comment>
<dbReference type="OrthoDB" id="2940757at2"/>
<dbReference type="EMBL" id="VNJI01000044">
    <property type="protein sequence ID" value="TVY07017.1"/>
    <property type="molecule type" value="Genomic_DNA"/>
</dbReference>
<dbReference type="RefSeq" id="WP_144852627.1">
    <property type="nucleotide sequence ID" value="NZ_VNJI01000044.1"/>
</dbReference>
<proteinExistence type="predicted"/>
<organism evidence="2 3">
    <name type="scientific">Paenibacillus cremeus</name>
    <dbReference type="NCBI Taxonomy" id="2163881"/>
    <lineage>
        <taxon>Bacteria</taxon>
        <taxon>Bacillati</taxon>
        <taxon>Bacillota</taxon>
        <taxon>Bacilli</taxon>
        <taxon>Bacillales</taxon>
        <taxon>Paenibacillaceae</taxon>
        <taxon>Paenibacillus</taxon>
    </lineage>
</organism>